<dbReference type="InParanoid" id="A0A4S2N2C4"/>
<feature type="compositionally biased region" description="Pro residues" evidence="7">
    <location>
        <begin position="1"/>
        <end position="17"/>
    </location>
</feature>
<dbReference type="PROSITE" id="PS00028">
    <property type="entry name" value="ZINC_FINGER_C2H2_1"/>
    <property type="match status" value="1"/>
</dbReference>
<dbReference type="InterPro" id="IPR017455">
    <property type="entry name" value="Znf_FYVE-rel"/>
</dbReference>
<dbReference type="SMART" id="SM00064">
    <property type="entry name" value="FYVE"/>
    <property type="match status" value="2"/>
</dbReference>
<dbReference type="PANTHER" id="PTHR23164">
    <property type="entry name" value="EARLY ENDOSOME ANTIGEN 1"/>
    <property type="match status" value="1"/>
</dbReference>
<dbReference type="EMBL" id="ML220114">
    <property type="protein sequence ID" value="TGZ83114.1"/>
    <property type="molecule type" value="Genomic_DNA"/>
</dbReference>
<keyword evidence="5" id="KW-0234">DNA repair</keyword>
<proteinExistence type="predicted"/>
<dbReference type="Proteomes" id="UP000298138">
    <property type="component" value="Unassembled WGS sequence"/>
</dbReference>
<dbReference type="GO" id="GO:0006281">
    <property type="term" value="P:DNA repair"/>
    <property type="evidence" value="ECO:0007669"/>
    <property type="project" value="UniProtKB-KW"/>
</dbReference>
<dbReference type="Gene3D" id="3.30.40.10">
    <property type="entry name" value="Zinc/RING finger domain, C3HC4 (zinc finger)"/>
    <property type="match status" value="2"/>
</dbReference>
<evidence type="ECO:0000256" key="4">
    <source>
        <dbReference type="ARBA" id="ARBA00022833"/>
    </source>
</evidence>
<keyword evidence="3 6" id="KW-0863">Zinc-finger</keyword>
<evidence type="ECO:0000256" key="3">
    <source>
        <dbReference type="ARBA" id="ARBA00022771"/>
    </source>
</evidence>
<evidence type="ECO:0000313" key="10">
    <source>
        <dbReference type="Proteomes" id="UP000298138"/>
    </source>
</evidence>
<dbReference type="GO" id="GO:0008270">
    <property type="term" value="F:zinc ion binding"/>
    <property type="evidence" value="ECO:0007669"/>
    <property type="project" value="UniProtKB-KW"/>
</dbReference>
<evidence type="ECO:0000256" key="2">
    <source>
        <dbReference type="ARBA" id="ARBA00022763"/>
    </source>
</evidence>
<dbReference type="SUPFAM" id="SSF140125">
    <property type="entry name" value="Rabenosyn-5 Rab-binding domain-like"/>
    <property type="match status" value="1"/>
</dbReference>
<evidence type="ECO:0000313" key="9">
    <source>
        <dbReference type="EMBL" id="TGZ83114.1"/>
    </source>
</evidence>
<gene>
    <name evidence="9" type="ORF">EX30DRAFT_362656</name>
</gene>
<feature type="region of interest" description="Disordered" evidence="7">
    <location>
        <begin position="587"/>
        <end position="629"/>
    </location>
</feature>
<feature type="region of interest" description="Disordered" evidence="7">
    <location>
        <begin position="415"/>
        <end position="437"/>
    </location>
</feature>
<dbReference type="CDD" id="cd15737">
    <property type="entry name" value="FYVE2_Vac1p_like"/>
    <property type="match status" value="1"/>
</dbReference>
<dbReference type="InterPro" id="IPR000306">
    <property type="entry name" value="Znf_FYVE"/>
</dbReference>
<protein>
    <recommendedName>
        <fullName evidence="8">FYVE-type domain-containing protein</fullName>
    </recommendedName>
</protein>
<evidence type="ECO:0000256" key="6">
    <source>
        <dbReference type="PROSITE-ProRule" id="PRU00091"/>
    </source>
</evidence>
<keyword evidence="1" id="KW-0479">Metal-binding</keyword>
<dbReference type="SMART" id="SM00734">
    <property type="entry name" value="ZnF_Rad18"/>
    <property type="match status" value="1"/>
</dbReference>
<dbReference type="PROSITE" id="PS50178">
    <property type="entry name" value="ZF_FYVE"/>
    <property type="match status" value="2"/>
</dbReference>
<reference evidence="9 10" key="1">
    <citation type="submission" date="2019-04" db="EMBL/GenBank/DDBJ databases">
        <title>Comparative genomics and transcriptomics to analyze fruiting body development in filamentous ascomycetes.</title>
        <authorList>
            <consortium name="DOE Joint Genome Institute"/>
            <person name="Lutkenhaus R."/>
            <person name="Traeger S."/>
            <person name="Breuer J."/>
            <person name="Kuo A."/>
            <person name="Lipzen A."/>
            <person name="Pangilinan J."/>
            <person name="Dilworth D."/>
            <person name="Sandor L."/>
            <person name="Poggeler S."/>
            <person name="Barry K."/>
            <person name="Grigoriev I.V."/>
            <person name="Nowrousian M."/>
        </authorList>
    </citation>
    <scope>NUCLEOTIDE SEQUENCE [LARGE SCALE GENOMIC DNA]</scope>
    <source>
        <strain evidence="9 10">CBS 389.68</strain>
    </source>
</reference>
<feature type="compositionally biased region" description="Low complexity" evidence="7">
    <location>
        <begin position="599"/>
        <end position="613"/>
    </location>
</feature>
<dbReference type="Pfam" id="PF11464">
    <property type="entry name" value="Rbsn"/>
    <property type="match status" value="1"/>
</dbReference>
<evidence type="ECO:0000256" key="7">
    <source>
        <dbReference type="SAM" id="MobiDB-lite"/>
    </source>
</evidence>
<evidence type="ECO:0000256" key="5">
    <source>
        <dbReference type="ARBA" id="ARBA00023204"/>
    </source>
</evidence>
<dbReference type="Pfam" id="PF01363">
    <property type="entry name" value="FYVE"/>
    <property type="match status" value="2"/>
</dbReference>
<dbReference type="InterPro" id="IPR013087">
    <property type="entry name" value="Znf_C2H2_type"/>
</dbReference>
<organism evidence="9 10">
    <name type="scientific">Ascodesmis nigricans</name>
    <dbReference type="NCBI Taxonomy" id="341454"/>
    <lineage>
        <taxon>Eukaryota</taxon>
        <taxon>Fungi</taxon>
        <taxon>Dikarya</taxon>
        <taxon>Ascomycota</taxon>
        <taxon>Pezizomycotina</taxon>
        <taxon>Pezizomycetes</taxon>
        <taxon>Pezizales</taxon>
        <taxon>Ascodesmidaceae</taxon>
        <taxon>Ascodesmis</taxon>
    </lineage>
</organism>
<dbReference type="InterPro" id="IPR006642">
    <property type="entry name" value="Rad18_UBZ4"/>
</dbReference>
<keyword evidence="10" id="KW-1185">Reference proteome</keyword>
<feature type="domain" description="FYVE-type" evidence="8">
    <location>
        <begin position="201"/>
        <end position="257"/>
    </location>
</feature>
<keyword evidence="4" id="KW-0862">Zinc</keyword>
<feature type="region of interest" description="Disordered" evidence="7">
    <location>
        <begin position="1"/>
        <end position="58"/>
    </location>
</feature>
<dbReference type="InterPro" id="IPR021565">
    <property type="entry name" value="Rbsn_Rab-bd"/>
</dbReference>
<dbReference type="InterPro" id="IPR036531">
    <property type="entry name" value="Rbsn_Rab-bd_sf"/>
</dbReference>
<dbReference type="InterPro" id="IPR011011">
    <property type="entry name" value="Znf_FYVE_PHD"/>
</dbReference>
<evidence type="ECO:0000256" key="1">
    <source>
        <dbReference type="ARBA" id="ARBA00022723"/>
    </source>
</evidence>
<dbReference type="STRING" id="341454.A0A4S2N2C4"/>
<keyword evidence="2" id="KW-0227">DNA damage</keyword>
<accession>A0A4S2N2C4</accession>
<dbReference type="GO" id="GO:0003677">
    <property type="term" value="F:DNA binding"/>
    <property type="evidence" value="ECO:0007669"/>
    <property type="project" value="InterPro"/>
</dbReference>
<dbReference type="SUPFAM" id="SSF57903">
    <property type="entry name" value="FYVE/PHD zinc finger"/>
    <property type="match status" value="2"/>
</dbReference>
<dbReference type="CDD" id="cd15761">
    <property type="entry name" value="FYVE1_Vac1p_like"/>
    <property type="match status" value="1"/>
</dbReference>
<dbReference type="AlphaFoldDB" id="A0A4S2N2C4"/>
<name>A0A4S2N2C4_9PEZI</name>
<sequence>MSSGTPTPPSRPSPIPPRASRRVLGSLNNPPPAALSRSPRNNTPPHRHPSPSASEVSLPASDLSLAATTNTSATPLTCPICAEEMMTLLQLNRHLDVQHTEVEEMEKDDITTWIKKRMLKAKQFQPLVVVERKLKGLDVFESNDAIARDGEFGPAANTTRMLNGNGNGGGDYGEKRDSDYYVTRQHWQPQRSDDRCADPLCSRPLGALNGCVNCRKCGRLFCEEHTMYQIKLSRSAQHEPVRGYWCRVCETCYKTREGYNDHNGVVRDSTEKFMEVRKGKVERRRLEIARLEKRLTKLTQLLVNPPPPNITSAISNTSRPHLQSTTSNFLKSALASTRLPNPLRDHRKSLEQSIVAWEDDSSVSSCPECLQSFHPLTQRKHHCRICGRIVCGDPRTGCSTEHTFDVAISDSSSPLTSSALTPTRIPNGVSPPTSTSEKPLVTTVSIRLCKTCATTLFAHTSFLSSLSSPPLIVRYYDTLTSYRNSLQSLLPRFQTLVTAAQSSPTPDNISTAEKAKKRILEALSKVEEIAKKVKDMEGLEGVGMILPKAVSLAALEWVRSREVEVRVAVGVLENVKREQAGKGLRARLRPNGAGHSRQSSVMSTTSVASAPSPLRNGVLSAGDGGVNGKMDREKREKELGEQIVVFEEQAYMLQGMLDEAKKMRRWDEVKVLFKSREELEGEVERVRSELEALGR</sequence>
<dbReference type="OrthoDB" id="166134at2759"/>
<dbReference type="FunCoup" id="A0A4S2N2C4">
    <property type="interactions" value="73"/>
</dbReference>
<evidence type="ECO:0000259" key="8">
    <source>
        <dbReference type="PROSITE" id="PS50178"/>
    </source>
</evidence>
<feature type="domain" description="FYVE-type" evidence="8">
    <location>
        <begin position="360"/>
        <end position="457"/>
    </location>
</feature>
<dbReference type="PANTHER" id="PTHR23164:SF30">
    <property type="entry name" value="EARLY ENDOSOME ANTIGEN 1"/>
    <property type="match status" value="1"/>
</dbReference>
<dbReference type="InterPro" id="IPR013083">
    <property type="entry name" value="Znf_RING/FYVE/PHD"/>
</dbReference>